<dbReference type="Proteomes" id="UP000016605">
    <property type="component" value="Unassembled WGS sequence"/>
</dbReference>
<comment type="caution">
    <text evidence="5">The sequence shown here is derived from an EMBL/GenBank/DDBJ whole genome shotgun (WGS) entry which is preliminary data.</text>
</comment>
<evidence type="ECO:0000313" key="6">
    <source>
        <dbReference type="Proteomes" id="UP000016605"/>
    </source>
</evidence>
<protein>
    <submittedName>
        <fullName evidence="5">Biotin-requiring enzyme</fullName>
    </submittedName>
</protein>
<dbReference type="InterPro" id="IPR011053">
    <property type="entry name" value="Single_hybrid_motif"/>
</dbReference>
<dbReference type="PANTHER" id="PTHR43178">
    <property type="entry name" value="DIHYDROLIPOAMIDE ACETYLTRANSFERASE COMPONENT OF PYRUVATE DEHYDROGENASE COMPLEX"/>
    <property type="match status" value="1"/>
</dbReference>
<dbReference type="SUPFAM" id="SSF51230">
    <property type="entry name" value="Single hybrid motif"/>
    <property type="match status" value="1"/>
</dbReference>
<evidence type="ECO:0000256" key="1">
    <source>
        <dbReference type="ARBA" id="ARBA00001938"/>
    </source>
</evidence>
<dbReference type="GO" id="GO:0016407">
    <property type="term" value="F:acetyltransferase activity"/>
    <property type="evidence" value="ECO:0007669"/>
    <property type="project" value="TreeGrafter"/>
</dbReference>
<dbReference type="InterPro" id="IPR000089">
    <property type="entry name" value="Biotin_lipoyl"/>
</dbReference>
<comment type="cofactor">
    <cofactor evidence="1">
        <name>(R)-lipoate</name>
        <dbReference type="ChEBI" id="CHEBI:83088"/>
    </cofactor>
</comment>
<evidence type="ECO:0000256" key="2">
    <source>
        <dbReference type="ARBA" id="ARBA00022679"/>
    </source>
</evidence>
<dbReference type="EMBL" id="AWVQ01000769">
    <property type="protein sequence ID" value="ERK69250.1"/>
    <property type="molecule type" value="Genomic_DNA"/>
</dbReference>
<dbReference type="AlphaFoldDB" id="U2R1U1"/>
<dbReference type="PANTHER" id="PTHR43178:SF5">
    <property type="entry name" value="LIPOAMIDE ACYLTRANSFERASE COMPONENT OF BRANCHED-CHAIN ALPHA-KETO ACID DEHYDROGENASE COMPLEX, MITOCHONDRIAL"/>
    <property type="match status" value="1"/>
</dbReference>
<evidence type="ECO:0000256" key="3">
    <source>
        <dbReference type="ARBA" id="ARBA00023315"/>
    </source>
</evidence>
<organism evidence="5 6">
    <name type="scientific">Leifsonia aquatica ATCC 14665</name>
    <dbReference type="NCBI Taxonomy" id="1358026"/>
    <lineage>
        <taxon>Bacteria</taxon>
        <taxon>Bacillati</taxon>
        <taxon>Actinomycetota</taxon>
        <taxon>Actinomycetes</taxon>
        <taxon>Micrococcales</taxon>
        <taxon>Microbacteriaceae</taxon>
        <taxon>Leifsonia</taxon>
    </lineage>
</organism>
<dbReference type="CDD" id="cd06849">
    <property type="entry name" value="lipoyl_domain"/>
    <property type="match status" value="1"/>
</dbReference>
<feature type="domain" description="Lipoyl-binding" evidence="4">
    <location>
        <begin position="3"/>
        <end position="78"/>
    </location>
</feature>
<dbReference type="Pfam" id="PF00364">
    <property type="entry name" value="Biotin_lipoyl"/>
    <property type="match status" value="1"/>
</dbReference>
<feature type="non-terminal residue" evidence="5">
    <location>
        <position position="114"/>
    </location>
</feature>
<dbReference type="HOGENOM" id="CLU_016733_7_5_11"/>
<accession>U2R1U1</accession>
<gene>
    <name evidence="5" type="ORF">N136_04438</name>
</gene>
<sequence length="114" mass="11563">MSESQFLLPDVGEGLTEAEIVSWKVAPGEPVAVNQVIVEIETAKSLVELPSPFEGTVGELLVSEGQTVEVGTPIITVTGEAASAEPAAPVSEVAEAAADAAASVSHEVDEPKPG</sequence>
<dbReference type="InterPro" id="IPR050743">
    <property type="entry name" value="2-oxoacid_DH_E2_comp"/>
</dbReference>
<evidence type="ECO:0000259" key="4">
    <source>
        <dbReference type="PROSITE" id="PS50968"/>
    </source>
</evidence>
<dbReference type="GO" id="GO:0031405">
    <property type="term" value="F:lipoic acid binding"/>
    <property type="evidence" value="ECO:0007669"/>
    <property type="project" value="TreeGrafter"/>
</dbReference>
<proteinExistence type="predicted"/>
<dbReference type="RefSeq" id="WP_021765241.1">
    <property type="nucleotide sequence ID" value="NZ_KI272694.1"/>
</dbReference>
<keyword evidence="3" id="KW-0012">Acyltransferase</keyword>
<keyword evidence="2" id="KW-0808">Transferase</keyword>
<evidence type="ECO:0000313" key="5">
    <source>
        <dbReference type="EMBL" id="ERK69250.1"/>
    </source>
</evidence>
<reference evidence="5 6" key="1">
    <citation type="submission" date="2013-08" db="EMBL/GenBank/DDBJ databases">
        <authorList>
            <person name="Weinstock G."/>
            <person name="Sodergren E."/>
            <person name="Wylie T."/>
            <person name="Fulton L."/>
            <person name="Fulton R."/>
            <person name="Fronick C."/>
            <person name="O'Laughlin M."/>
            <person name="Godfrey J."/>
            <person name="Miner T."/>
            <person name="Herter B."/>
            <person name="Appelbaum E."/>
            <person name="Cordes M."/>
            <person name="Lek S."/>
            <person name="Wollam A."/>
            <person name="Pepin K.H."/>
            <person name="Palsikar V.B."/>
            <person name="Mitreva M."/>
            <person name="Wilson R.K."/>
        </authorList>
    </citation>
    <scope>NUCLEOTIDE SEQUENCE [LARGE SCALE GENOMIC DNA]</scope>
    <source>
        <strain evidence="5 6">ATCC 14665</strain>
    </source>
</reference>
<dbReference type="GO" id="GO:0005737">
    <property type="term" value="C:cytoplasm"/>
    <property type="evidence" value="ECO:0007669"/>
    <property type="project" value="TreeGrafter"/>
</dbReference>
<dbReference type="Gene3D" id="2.40.50.100">
    <property type="match status" value="1"/>
</dbReference>
<dbReference type="PROSITE" id="PS50968">
    <property type="entry name" value="BIOTINYL_LIPOYL"/>
    <property type="match status" value="1"/>
</dbReference>
<name>U2R1U1_LEIAQ</name>